<sequence>MHKLWNQTRRKVGGSTYKTITRLQCRFISSVDPYKYELFDVISETHLETTISLHILSKNTVIELYVKFTNADRFGTSSIIVMATKGTKAKSKSCTTWLCGGFFDLLQSGYYDVPKTFMGRHTLVSGIDLNFGGYRRTDDLRSTVANEGTSNIVLEGDNEGPNEEGDAREEEGVDDTNKGNELEFMPIQ</sequence>
<keyword evidence="3" id="KW-1185">Reference proteome</keyword>
<protein>
    <submittedName>
        <fullName evidence="2">Uncharacterized protein</fullName>
    </submittedName>
</protein>
<accession>A0A9D3VI88</accession>
<feature type="region of interest" description="Disordered" evidence="1">
    <location>
        <begin position="147"/>
        <end position="188"/>
    </location>
</feature>
<reference evidence="2 3" key="1">
    <citation type="journal article" date="2021" name="Plant Biotechnol. J.">
        <title>Multi-omics assisted identification of the key and species-specific regulatory components of drought-tolerant mechanisms in Gossypium stocksii.</title>
        <authorList>
            <person name="Yu D."/>
            <person name="Ke L."/>
            <person name="Zhang D."/>
            <person name="Wu Y."/>
            <person name="Sun Y."/>
            <person name="Mei J."/>
            <person name="Sun J."/>
            <person name="Sun Y."/>
        </authorList>
    </citation>
    <scope>NUCLEOTIDE SEQUENCE [LARGE SCALE GENOMIC DNA]</scope>
    <source>
        <strain evidence="3">cv. E1</strain>
        <tissue evidence="2">Leaf</tissue>
    </source>
</reference>
<evidence type="ECO:0000313" key="2">
    <source>
        <dbReference type="EMBL" id="KAH1083373.1"/>
    </source>
</evidence>
<evidence type="ECO:0000313" key="3">
    <source>
        <dbReference type="Proteomes" id="UP000828251"/>
    </source>
</evidence>
<proteinExistence type="predicted"/>
<comment type="caution">
    <text evidence="2">The sequence shown here is derived from an EMBL/GenBank/DDBJ whole genome shotgun (WGS) entry which is preliminary data.</text>
</comment>
<feature type="compositionally biased region" description="Acidic residues" evidence="1">
    <location>
        <begin position="156"/>
        <end position="174"/>
    </location>
</feature>
<organism evidence="2 3">
    <name type="scientific">Gossypium stocksii</name>
    <dbReference type="NCBI Taxonomy" id="47602"/>
    <lineage>
        <taxon>Eukaryota</taxon>
        <taxon>Viridiplantae</taxon>
        <taxon>Streptophyta</taxon>
        <taxon>Embryophyta</taxon>
        <taxon>Tracheophyta</taxon>
        <taxon>Spermatophyta</taxon>
        <taxon>Magnoliopsida</taxon>
        <taxon>eudicotyledons</taxon>
        <taxon>Gunneridae</taxon>
        <taxon>Pentapetalae</taxon>
        <taxon>rosids</taxon>
        <taxon>malvids</taxon>
        <taxon>Malvales</taxon>
        <taxon>Malvaceae</taxon>
        <taxon>Malvoideae</taxon>
        <taxon>Gossypium</taxon>
    </lineage>
</organism>
<name>A0A9D3VI88_9ROSI</name>
<dbReference type="OrthoDB" id="10571089at2759"/>
<gene>
    <name evidence="2" type="ORF">J1N35_023134</name>
</gene>
<dbReference type="Proteomes" id="UP000828251">
    <property type="component" value="Unassembled WGS sequence"/>
</dbReference>
<dbReference type="AlphaFoldDB" id="A0A9D3VI88"/>
<evidence type="ECO:0000256" key="1">
    <source>
        <dbReference type="SAM" id="MobiDB-lite"/>
    </source>
</evidence>
<dbReference type="EMBL" id="JAIQCV010000007">
    <property type="protein sequence ID" value="KAH1083373.1"/>
    <property type="molecule type" value="Genomic_DNA"/>
</dbReference>